<organism evidence="1">
    <name type="scientific">marine sediment metagenome</name>
    <dbReference type="NCBI Taxonomy" id="412755"/>
    <lineage>
        <taxon>unclassified sequences</taxon>
        <taxon>metagenomes</taxon>
        <taxon>ecological metagenomes</taxon>
    </lineage>
</organism>
<evidence type="ECO:0008006" key="2">
    <source>
        <dbReference type="Google" id="ProtNLM"/>
    </source>
</evidence>
<feature type="non-terminal residue" evidence="1">
    <location>
        <position position="1"/>
    </location>
</feature>
<dbReference type="EMBL" id="BARU01029409">
    <property type="protein sequence ID" value="GAH66576.1"/>
    <property type="molecule type" value="Genomic_DNA"/>
</dbReference>
<reference evidence="1" key="1">
    <citation type="journal article" date="2014" name="Front. Microbiol.">
        <title>High frequency of phylogenetically diverse reductive dehalogenase-homologous genes in deep subseafloor sedimentary metagenomes.</title>
        <authorList>
            <person name="Kawai M."/>
            <person name="Futagami T."/>
            <person name="Toyoda A."/>
            <person name="Takaki Y."/>
            <person name="Nishi S."/>
            <person name="Hori S."/>
            <person name="Arai W."/>
            <person name="Tsubouchi T."/>
            <person name="Morono Y."/>
            <person name="Uchiyama I."/>
            <person name="Ito T."/>
            <person name="Fujiyama A."/>
            <person name="Inagaki F."/>
            <person name="Takami H."/>
        </authorList>
    </citation>
    <scope>NUCLEOTIDE SEQUENCE</scope>
    <source>
        <strain evidence="1">Expedition CK06-06</strain>
    </source>
</reference>
<name>X1H8R9_9ZZZZ</name>
<protein>
    <recommendedName>
        <fullName evidence="2">DNA2/NAM7 helicase helicase domain-containing protein</fullName>
    </recommendedName>
</protein>
<proteinExistence type="predicted"/>
<comment type="caution">
    <text evidence="1">The sequence shown here is derived from an EMBL/GenBank/DDBJ whole genome shotgun (WGS) entry which is preliminary data.</text>
</comment>
<dbReference type="AlphaFoldDB" id="X1H8R9"/>
<sequence length="266" mass="31010">VILSNNFDIVKLKLQQYVQKIELIANLPNVHSIIKETLIIIQEKNIKAYLDLLRRINNLKKLSERVKRVRALFHKLSKFAPLLAKELSKNTQVVLSEFKSLENAWIWARANSWLNDFINKDDLPSLERSLQQINSEIGKNLAELSAFLAWKFCFSRMEEKHRRYLVGWQQAFEKAKRKYSKYRIRHMRDAQQQLSKCKDAIPAWIMPLHRVYETIEPSPGMFDIIIVDEASQCGPEALPLIYLAKQILIVGDDKQISPEAVGVNRE</sequence>
<accession>X1H8R9</accession>
<dbReference type="SUPFAM" id="SSF52540">
    <property type="entry name" value="P-loop containing nucleoside triphosphate hydrolases"/>
    <property type="match status" value="1"/>
</dbReference>
<dbReference type="Gene3D" id="3.40.50.300">
    <property type="entry name" value="P-loop containing nucleotide triphosphate hydrolases"/>
    <property type="match status" value="1"/>
</dbReference>
<gene>
    <name evidence="1" type="ORF">S03H2_46784</name>
</gene>
<feature type="non-terminal residue" evidence="1">
    <location>
        <position position="266"/>
    </location>
</feature>
<dbReference type="InterPro" id="IPR027417">
    <property type="entry name" value="P-loop_NTPase"/>
</dbReference>
<evidence type="ECO:0000313" key="1">
    <source>
        <dbReference type="EMBL" id="GAH66576.1"/>
    </source>
</evidence>